<dbReference type="InterPro" id="IPR006176">
    <property type="entry name" value="3-OHacyl-CoA_DH_NAD-bd"/>
</dbReference>
<feature type="domain" description="3-hydroxyacyl-CoA dehydrogenase NAD binding" evidence="12">
    <location>
        <begin position="313"/>
        <end position="490"/>
    </location>
</feature>
<comment type="caution">
    <text evidence="13">The sequence shown here is derived from an EMBL/GenBank/DDBJ whole genome shotgun (WGS) entry which is preliminary data.</text>
</comment>
<evidence type="ECO:0000256" key="7">
    <source>
        <dbReference type="ARBA" id="ARBA00023098"/>
    </source>
</evidence>
<keyword evidence="7" id="KW-0443">Lipid metabolism</keyword>
<dbReference type="InterPro" id="IPR008927">
    <property type="entry name" value="6-PGluconate_DH-like_C_sf"/>
</dbReference>
<dbReference type="AlphaFoldDB" id="A0A5D3KLM8"/>
<name>A0A5D3KLM8_9BRAD</name>
<dbReference type="SUPFAM" id="SSF51735">
    <property type="entry name" value="NAD(P)-binding Rossmann-fold domains"/>
    <property type="match status" value="1"/>
</dbReference>
<evidence type="ECO:0000256" key="2">
    <source>
        <dbReference type="ARBA" id="ARBA00007005"/>
    </source>
</evidence>
<comment type="pathway">
    <text evidence="1">Lipid metabolism; fatty acid beta-oxidation.</text>
</comment>
<evidence type="ECO:0000259" key="11">
    <source>
        <dbReference type="Pfam" id="PF00725"/>
    </source>
</evidence>
<sequence length="708" mass="74918">MIQTAFEPETGISVITWDAPNSPVNIKNRAAIAAFVAAVAEAIGNASVKGVIITSAKRDFISGGDLDELRQAQTPAEAAALVGEIGRCLRRIETSGKPFVAALNGSAMGGGLEVALACHRRIAVDDPTLRLAFPEVTLGLIPGAGGTQRLPRLIGIARAMPLLMEGRPVDVHEALKIGLIDELVDRTAFMDAARRWIASAPEAVQPWDRKHYVLPGFHPQSPEGRNFFSAAWPALRRKTLVADAAPGAVLQVLHHGLERGIDAGLRIEATHFATVASSRSAKNKIRTQYYAANAARNLKARPKDVAKFEPVRAGVIGAGLMGNGIAYCLARAGVAVTLVDVSEERLGKARDQLHRNGLKAVERGALSQAKLDQLMSLVGTTTDVASLAGCDAVFEAVVEIESVKRDVISRAAAVLPANALIATNTSTLPISNLAGASSSPGNLIGMHFFAPVDRMPLLEVIRGPQTTDATLARALDVAKLMGKTPIIVRDGRGFFTSRVVASYTREALLLLSEGVPPQVVDNAALAAGMPIGPLAMADQTSLDLLYDILGSVAGPDRELDHHARSLEVLNRLSHRLGRPGRKASAGIYDYGSDGSRAVWSGLSAEYPAKKAGSDVQEIQRRLLHIQAIETIRAMEDGIIANASDADLGSVLGWAFPAHHGGVLSYVDGIGAGPFAKECEALAETCGDRFVPPSRLLAMAGSKERFHDL</sequence>
<comment type="catalytic activity">
    <reaction evidence="10">
        <text>a (3S)-3-hydroxyacyl-CoA + NAD(+) = a 3-oxoacyl-CoA + NADH + H(+)</text>
        <dbReference type="Rhea" id="RHEA:22432"/>
        <dbReference type="ChEBI" id="CHEBI:15378"/>
        <dbReference type="ChEBI" id="CHEBI:57318"/>
        <dbReference type="ChEBI" id="CHEBI:57540"/>
        <dbReference type="ChEBI" id="CHEBI:57945"/>
        <dbReference type="ChEBI" id="CHEBI:90726"/>
        <dbReference type="EC" id="1.1.1.35"/>
    </reaction>
</comment>
<evidence type="ECO:0000256" key="6">
    <source>
        <dbReference type="ARBA" id="ARBA00023027"/>
    </source>
</evidence>
<dbReference type="Pfam" id="PF02737">
    <property type="entry name" value="3HCDH_N"/>
    <property type="match status" value="1"/>
</dbReference>
<keyword evidence="9" id="KW-0511">Multifunctional enzyme</keyword>
<dbReference type="RefSeq" id="WP_148771046.1">
    <property type="nucleotide sequence ID" value="NZ_VSSS01000010.1"/>
</dbReference>
<feature type="domain" description="3-hydroxyacyl-CoA dehydrogenase C-terminal" evidence="11">
    <location>
        <begin position="493"/>
        <end position="590"/>
    </location>
</feature>
<dbReference type="InterPro" id="IPR001753">
    <property type="entry name" value="Enoyl-CoA_hydra/iso"/>
</dbReference>
<dbReference type="SUPFAM" id="SSF48179">
    <property type="entry name" value="6-phosphogluconate dehydrogenase C-terminal domain-like"/>
    <property type="match status" value="2"/>
</dbReference>
<dbReference type="SUPFAM" id="SSF52096">
    <property type="entry name" value="ClpP/crotonase"/>
    <property type="match status" value="1"/>
</dbReference>
<dbReference type="Pfam" id="PF00378">
    <property type="entry name" value="ECH_1"/>
    <property type="match status" value="1"/>
</dbReference>
<evidence type="ECO:0000256" key="5">
    <source>
        <dbReference type="ARBA" id="ARBA00023002"/>
    </source>
</evidence>
<evidence type="ECO:0000259" key="12">
    <source>
        <dbReference type="Pfam" id="PF02737"/>
    </source>
</evidence>
<dbReference type="InterPro" id="IPR006108">
    <property type="entry name" value="3HC_DH_C"/>
</dbReference>
<dbReference type="Pfam" id="PF00725">
    <property type="entry name" value="3HCDH"/>
    <property type="match status" value="1"/>
</dbReference>
<accession>A0A5D3KLM8</accession>
<dbReference type="Proteomes" id="UP000324758">
    <property type="component" value="Unassembled WGS sequence"/>
</dbReference>
<dbReference type="GO" id="GO:0016509">
    <property type="term" value="F:long-chain (3S)-3-hydroxyacyl-CoA dehydrogenase (NAD+) activity"/>
    <property type="evidence" value="ECO:0007669"/>
    <property type="project" value="TreeGrafter"/>
</dbReference>
<dbReference type="GO" id="GO:0070403">
    <property type="term" value="F:NAD+ binding"/>
    <property type="evidence" value="ECO:0007669"/>
    <property type="project" value="InterPro"/>
</dbReference>
<keyword evidence="4" id="KW-0442">Lipid degradation</keyword>
<dbReference type="GO" id="GO:0006635">
    <property type="term" value="P:fatty acid beta-oxidation"/>
    <property type="evidence" value="ECO:0007669"/>
    <property type="project" value="UniProtKB-UniPathway"/>
</dbReference>
<evidence type="ECO:0000256" key="4">
    <source>
        <dbReference type="ARBA" id="ARBA00022963"/>
    </source>
</evidence>
<proteinExistence type="inferred from homology"/>
<dbReference type="PANTHER" id="PTHR43612">
    <property type="entry name" value="TRIFUNCTIONAL ENZYME SUBUNIT ALPHA"/>
    <property type="match status" value="1"/>
</dbReference>
<dbReference type="FunFam" id="3.40.50.720:FF:000009">
    <property type="entry name" value="Fatty oxidation complex, alpha subunit"/>
    <property type="match status" value="1"/>
</dbReference>
<dbReference type="Gene3D" id="1.10.1040.50">
    <property type="match status" value="1"/>
</dbReference>
<evidence type="ECO:0000256" key="9">
    <source>
        <dbReference type="ARBA" id="ARBA00023268"/>
    </source>
</evidence>
<keyword evidence="6" id="KW-0520">NAD</keyword>
<keyword evidence="3" id="KW-0276">Fatty acid metabolism</keyword>
<dbReference type="InterPro" id="IPR036291">
    <property type="entry name" value="NAD(P)-bd_dom_sf"/>
</dbReference>
<dbReference type="Gene3D" id="3.90.226.10">
    <property type="entry name" value="2-enoyl-CoA Hydratase, Chain A, domain 1"/>
    <property type="match status" value="1"/>
</dbReference>
<evidence type="ECO:0000256" key="3">
    <source>
        <dbReference type="ARBA" id="ARBA00022832"/>
    </source>
</evidence>
<dbReference type="InterPro" id="IPR050136">
    <property type="entry name" value="FA_oxidation_alpha_subunit"/>
</dbReference>
<dbReference type="PANTHER" id="PTHR43612:SF3">
    <property type="entry name" value="TRIFUNCTIONAL ENZYME SUBUNIT ALPHA, MITOCHONDRIAL"/>
    <property type="match status" value="1"/>
</dbReference>
<dbReference type="CDD" id="cd06558">
    <property type="entry name" value="crotonase-like"/>
    <property type="match status" value="1"/>
</dbReference>
<evidence type="ECO:0000313" key="14">
    <source>
        <dbReference type="Proteomes" id="UP000324758"/>
    </source>
</evidence>
<protein>
    <submittedName>
        <fullName evidence="13">3-hydroxyacyl-CoA dehydrogenase</fullName>
    </submittedName>
</protein>
<evidence type="ECO:0000256" key="8">
    <source>
        <dbReference type="ARBA" id="ARBA00023239"/>
    </source>
</evidence>
<keyword evidence="5" id="KW-0560">Oxidoreductase</keyword>
<evidence type="ECO:0000256" key="10">
    <source>
        <dbReference type="ARBA" id="ARBA00049556"/>
    </source>
</evidence>
<keyword evidence="8" id="KW-0456">Lyase</keyword>
<reference evidence="13 14" key="1">
    <citation type="submission" date="2019-08" db="EMBL/GenBank/DDBJ databases">
        <title>Bradyrhizobium hipponensis sp. nov., a rhizobium isolated from a Lupinus angustifolius root nodule in Tunisia.</title>
        <authorList>
            <person name="Off K."/>
            <person name="Rejili M."/>
            <person name="Mars M."/>
            <person name="Brachmann A."/>
            <person name="Marin M."/>
        </authorList>
    </citation>
    <scope>NUCLEOTIDE SEQUENCE [LARGE SCALE GENOMIC DNA]</scope>
    <source>
        <strain evidence="13 14">CTAW71</strain>
    </source>
</reference>
<dbReference type="InterPro" id="IPR029045">
    <property type="entry name" value="ClpP/crotonase-like_dom_sf"/>
</dbReference>
<dbReference type="GO" id="GO:0004300">
    <property type="term" value="F:enoyl-CoA hydratase activity"/>
    <property type="evidence" value="ECO:0007669"/>
    <property type="project" value="TreeGrafter"/>
</dbReference>
<dbReference type="EMBL" id="VSSS01000010">
    <property type="protein sequence ID" value="TYL98844.1"/>
    <property type="molecule type" value="Genomic_DNA"/>
</dbReference>
<evidence type="ECO:0000313" key="13">
    <source>
        <dbReference type="EMBL" id="TYL98844.1"/>
    </source>
</evidence>
<dbReference type="UniPathway" id="UPA00659"/>
<keyword evidence="14" id="KW-1185">Reference proteome</keyword>
<dbReference type="OrthoDB" id="9771883at2"/>
<evidence type="ECO:0000256" key="1">
    <source>
        <dbReference type="ARBA" id="ARBA00005005"/>
    </source>
</evidence>
<organism evidence="13 14">
    <name type="scientific">Bradyrhizobium rifense</name>
    <dbReference type="NCBI Taxonomy" id="515499"/>
    <lineage>
        <taxon>Bacteria</taxon>
        <taxon>Pseudomonadati</taxon>
        <taxon>Pseudomonadota</taxon>
        <taxon>Alphaproteobacteria</taxon>
        <taxon>Hyphomicrobiales</taxon>
        <taxon>Nitrobacteraceae</taxon>
        <taxon>Bradyrhizobium</taxon>
    </lineage>
</organism>
<gene>
    <name evidence="13" type="ORF">FXB40_04780</name>
</gene>
<comment type="similarity">
    <text evidence="2">In the central section; belongs to the 3-hydroxyacyl-CoA dehydrogenase family.</text>
</comment>
<dbReference type="Gene3D" id="3.40.50.720">
    <property type="entry name" value="NAD(P)-binding Rossmann-like Domain"/>
    <property type="match status" value="1"/>
</dbReference>